<evidence type="ECO:0000313" key="2">
    <source>
        <dbReference type="EMBL" id="GFD38334.1"/>
    </source>
</evidence>
<accession>A0A699W290</accession>
<dbReference type="EMBL" id="BKCJ011499017">
    <property type="protein sequence ID" value="GFD38334.1"/>
    <property type="molecule type" value="Genomic_DNA"/>
</dbReference>
<comment type="caution">
    <text evidence="2">The sequence shown here is derived from an EMBL/GenBank/DDBJ whole genome shotgun (WGS) entry which is preliminary data.</text>
</comment>
<evidence type="ECO:0000256" key="1">
    <source>
        <dbReference type="SAM" id="MobiDB-lite"/>
    </source>
</evidence>
<proteinExistence type="predicted"/>
<reference evidence="2" key="1">
    <citation type="journal article" date="2019" name="Sci. Rep.">
        <title>Draft genome of Tanacetum cinerariifolium, the natural source of mosquito coil.</title>
        <authorList>
            <person name="Yamashiro T."/>
            <person name="Shiraishi A."/>
            <person name="Satake H."/>
            <person name="Nakayama K."/>
        </authorList>
    </citation>
    <scope>NUCLEOTIDE SEQUENCE</scope>
</reference>
<gene>
    <name evidence="2" type="ORF">Tci_910303</name>
</gene>
<feature type="compositionally biased region" description="Basic and acidic residues" evidence="1">
    <location>
        <begin position="1"/>
        <end position="20"/>
    </location>
</feature>
<organism evidence="2">
    <name type="scientific">Tanacetum cinerariifolium</name>
    <name type="common">Dalmatian daisy</name>
    <name type="synonym">Chrysanthemum cinerariifolium</name>
    <dbReference type="NCBI Taxonomy" id="118510"/>
    <lineage>
        <taxon>Eukaryota</taxon>
        <taxon>Viridiplantae</taxon>
        <taxon>Streptophyta</taxon>
        <taxon>Embryophyta</taxon>
        <taxon>Tracheophyta</taxon>
        <taxon>Spermatophyta</taxon>
        <taxon>Magnoliopsida</taxon>
        <taxon>eudicotyledons</taxon>
        <taxon>Gunneridae</taxon>
        <taxon>Pentapetalae</taxon>
        <taxon>asterids</taxon>
        <taxon>campanulids</taxon>
        <taxon>Asterales</taxon>
        <taxon>Asteraceae</taxon>
        <taxon>Asteroideae</taxon>
        <taxon>Anthemideae</taxon>
        <taxon>Anthemidinae</taxon>
        <taxon>Tanacetum</taxon>
    </lineage>
</organism>
<sequence length="55" mass="6167">MRAKRNQENTKKKGNNEDTSSKAMLAIDGVGFDWSDMAEEHVQTNMALMAFSDSE</sequence>
<dbReference type="AlphaFoldDB" id="A0A699W290"/>
<name>A0A699W290_TANCI</name>
<feature type="non-terminal residue" evidence="2">
    <location>
        <position position="55"/>
    </location>
</feature>
<feature type="region of interest" description="Disordered" evidence="1">
    <location>
        <begin position="1"/>
        <end position="22"/>
    </location>
</feature>
<protein>
    <submittedName>
        <fullName evidence="2">Uncharacterized protein</fullName>
    </submittedName>
</protein>